<feature type="domain" description="ChrB C-terminal" evidence="1">
    <location>
        <begin position="5"/>
        <end position="157"/>
    </location>
</feature>
<protein>
    <recommendedName>
        <fullName evidence="1">ChrB C-terminal domain-containing protein</fullName>
    </recommendedName>
</protein>
<dbReference type="InterPro" id="IPR018634">
    <property type="entry name" value="ChrB_C"/>
</dbReference>
<comment type="caution">
    <text evidence="2">The sequence shown here is derived from an EMBL/GenBank/DDBJ whole genome shotgun (WGS) entry which is preliminary data.</text>
</comment>
<dbReference type="STRING" id="1618480.US11_C0004G0062"/>
<accession>A0A0G0E8D2</accession>
<dbReference type="Pfam" id="PF09828">
    <property type="entry name" value="ChrB_C"/>
    <property type="match status" value="1"/>
</dbReference>
<evidence type="ECO:0000313" key="3">
    <source>
        <dbReference type="Proteomes" id="UP000034344"/>
    </source>
</evidence>
<reference evidence="2 3" key="1">
    <citation type="journal article" date="2015" name="Nature">
        <title>rRNA introns, odd ribosomes, and small enigmatic genomes across a large radiation of phyla.</title>
        <authorList>
            <person name="Brown C.T."/>
            <person name="Hug L.A."/>
            <person name="Thomas B.C."/>
            <person name="Sharon I."/>
            <person name="Castelle C.J."/>
            <person name="Singh A."/>
            <person name="Wilkins M.J."/>
            <person name="Williams K.H."/>
            <person name="Banfield J.F."/>
        </authorList>
    </citation>
    <scope>NUCLEOTIDE SEQUENCE [LARGE SCALE GENOMIC DNA]</scope>
</reference>
<dbReference type="AlphaFoldDB" id="A0A0G0E8D2"/>
<dbReference type="SUPFAM" id="SSF64182">
    <property type="entry name" value="DHH phosphoesterases"/>
    <property type="match status" value="1"/>
</dbReference>
<dbReference type="EMBL" id="LBRS01000004">
    <property type="protein sequence ID" value="KKQ01792.1"/>
    <property type="molecule type" value="Genomic_DNA"/>
</dbReference>
<evidence type="ECO:0000259" key="1">
    <source>
        <dbReference type="Pfam" id="PF09828"/>
    </source>
</evidence>
<name>A0A0G0E8D2_9BACT</name>
<evidence type="ECO:0000313" key="2">
    <source>
        <dbReference type="EMBL" id="KKQ01792.1"/>
    </source>
</evidence>
<dbReference type="InterPro" id="IPR038763">
    <property type="entry name" value="DHH_sf"/>
</dbReference>
<gene>
    <name evidence="2" type="ORF">US11_C0004G0062</name>
</gene>
<sequence length="278" mass="31825">MKTLVTHLSLDLDAIASCWLIVRFLPEWNSPEFKFVPAGTTLSNALPDSDQDIIHVDTGYGMFDHHQTTERTTATRLVFSYLAKKGYFQSKNIEPLERMVTVINELDHFGEVQYPNAAEDHYDFMIHQVIEGMKAVLKTEKDIMEYTFKLLDAVFQIFKNKVRAVETIKKGYIFQSRWGKSLAIESKNEEALKVALKSGFSFVVKKDPERGFARIKTLPDAKLDLTPLYDKIVALDKKGTWFLHISKHMLLNSSSKNPNFVPTPLSLPKLIDIIKKIE</sequence>
<dbReference type="Proteomes" id="UP000034344">
    <property type="component" value="Unassembled WGS sequence"/>
</dbReference>
<proteinExistence type="predicted"/>
<organism evidence="2 3">
    <name type="scientific">Candidatus Roizmanbacteria bacterium GW2011_GWA2_36_23</name>
    <dbReference type="NCBI Taxonomy" id="1618480"/>
    <lineage>
        <taxon>Bacteria</taxon>
        <taxon>Candidatus Roizmaniibacteriota</taxon>
    </lineage>
</organism>